<evidence type="ECO:0000256" key="5">
    <source>
        <dbReference type="ARBA" id="ARBA00022729"/>
    </source>
</evidence>
<evidence type="ECO:0000256" key="3">
    <source>
        <dbReference type="ARBA" id="ARBA00022525"/>
    </source>
</evidence>
<dbReference type="PANTHER" id="PTHR11461">
    <property type="entry name" value="SERINE PROTEASE INHIBITOR, SERPIN"/>
    <property type="match status" value="1"/>
</dbReference>
<dbReference type="InterPro" id="IPR036186">
    <property type="entry name" value="Serpin_sf"/>
</dbReference>
<evidence type="ECO:0000256" key="1">
    <source>
        <dbReference type="ARBA" id="ARBA00004613"/>
    </source>
</evidence>
<evidence type="ECO:0000256" key="2">
    <source>
        <dbReference type="ARBA" id="ARBA00009500"/>
    </source>
</evidence>
<feature type="domain" description="Serpin" evidence="10">
    <location>
        <begin position="62"/>
        <end position="419"/>
    </location>
</feature>
<feature type="signal peptide" evidence="9">
    <location>
        <begin position="1"/>
        <end position="24"/>
    </location>
</feature>
<comment type="subcellular location">
    <subcellularLocation>
        <location evidence="1">Secreted</location>
    </subcellularLocation>
</comment>
<dbReference type="InterPro" id="IPR023796">
    <property type="entry name" value="Serpin_dom"/>
</dbReference>
<dbReference type="CTD" id="5265"/>
<evidence type="ECO:0000256" key="9">
    <source>
        <dbReference type="SAM" id="SignalP"/>
    </source>
</evidence>
<protein>
    <submittedName>
        <fullName evidence="12">Alpha-1-antitrypsin isoform X1</fullName>
    </submittedName>
</protein>
<dbReference type="STRING" id="118797.A0A340WCV4"/>
<evidence type="ECO:0000256" key="7">
    <source>
        <dbReference type="ARBA" id="ARBA00023180"/>
    </source>
</evidence>
<dbReference type="AlphaFoldDB" id="A0A340WCV4"/>
<dbReference type="PANTHER" id="PTHR11461:SF165">
    <property type="entry name" value="ALPHA-1-ANTITRYPSIN"/>
    <property type="match status" value="1"/>
</dbReference>
<dbReference type="OrthoDB" id="671595at2759"/>
<gene>
    <name evidence="12" type="primary">SERPINA1</name>
</gene>
<proteinExistence type="inferred from homology"/>
<name>A0A340WCV4_LIPVE</name>
<keyword evidence="7" id="KW-0325">Glycoprotein</keyword>
<dbReference type="Proteomes" id="UP000265300">
    <property type="component" value="Unplaced"/>
</dbReference>
<evidence type="ECO:0000256" key="6">
    <source>
        <dbReference type="ARBA" id="ARBA00022900"/>
    </source>
</evidence>
<keyword evidence="11" id="KW-1185">Reference proteome</keyword>
<evidence type="ECO:0000256" key="8">
    <source>
        <dbReference type="RuleBase" id="RU000411"/>
    </source>
</evidence>
<evidence type="ECO:0000259" key="10">
    <source>
        <dbReference type="SMART" id="SM00093"/>
    </source>
</evidence>
<feature type="chain" id="PRO_5016400920" evidence="9">
    <location>
        <begin position="25"/>
        <end position="422"/>
    </location>
</feature>
<dbReference type="SMART" id="SM00093">
    <property type="entry name" value="SERPIN"/>
    <property type="match status" value="1"/>
</dbReference>
<keyword evidence="3" id="KW-0964">Secreted</keyword>
<dbReference type="PROSITE" id="PS00284">
    <property type="entry name" value="SERPIN"/>
    <property type="match status" value="1"/>
</dbReference>
<evidence type="ECO:0000313" key="12">
    <source>
        <dbReference type="RefSeq" id="XP_007447378.1"/>
    </source>
</evidence>
<organism evidence="11 12">
    <name type="scientific">Lipotes vexillifer</name>
    <name type="common">Yangtze river dolphin</name>
    <dbReference type="NCBI Taxonomy" id="118797"/>
    <lineage>
        <taxon>Eukaryota</taxon>
        <taxon>Metazoa</taxon>
        <taxon>Chordata</taxon>
        <taxon>Craniata</taxon>
        <taxon>Vertebrata</taxon>
        <taxon>Euteleostomi</taxon>
        <taxon>Mammalia</taxon>
        <taxon>Eutheria</taxon>
        <taxon>Laurasiatheria</taxon>
        <taxon>Artiodactyla</taxon>
        <taxon>Whippomorpha</taxon>
        <taxon>Cetacea</taxon>
        <taxon>Odontoceti</taxon>
        <taxon>Lipotidae</taxon>
        <taxon>Lipotes</taxon>
    </lineage>
</organism>
<dbReference type="GO" id="GO:0004867">
    <property type="term" value="F:serine-type endopeptidase inhibitor activity"/>
    <property type="evidence" value="ECO:0007669"/>
    <property type="project" value="UniProtKB-KW"/>
</dbReference>
<accession>A0A340WCV4</accession>
<dbReference type="FunFam" id="2.10.310.10:FF:000001">
    <property type="entry name" value="Serpin family A member 1"/>
    <property type="match status" value="1"/>
</dbReference>
<keyword evidence="4" id="KW-0646">Protease inhibitor</keyword>
<comment type="similarity">
    <text evidence="2 8">Belongs to the serpin family.</text>
</comment>
<evidence type="ECO:0000313" key="11">
    <source>
        <dbReference type="Proteomes" id="UP000265300"/>
    </source>
</evidence>
<dbReference type="InterPro" id="IPR000215">
    <property type="entry name" value="Serpin_fam"/>
</dbReference>
<evidence type="ECO:0000256" key="4">
    <source>
        <dbReference type="ARBA" id="ARBA00022690"/>
    </source>
</evidence>
<dbReference type="SUPFAM" id="SSF56574">
    <property type="entry name" value="Serpins"/>
    <property type="match status" value="1"/>
</dbReference>
<dbReference type="InterPro" id="IPR042185">
    <property type="entry name" value="Serpin_sf_2"/>
</dbReference>
<dbReference type="FunFam" id="2.30.39.10:FF:000003">
    <property type="entry name" value="alpha-1-antitrypsin isoform X1"/>
    <property type="match status" value="1"/>
</dbReference>
<dbReference type="FunCoup" id="A0A340WCV4">
    <property type="interactions" value="147"/>
</dbReference>
<dbReference type="InParanoid" id="A0A340WCV4"/>
<sequence length="422" mass="46796">MASSITGGLLLLAGLCCLVPISLAEGLQGHAVQETDASQHDRERHQEAACHKIAPNLVDFAFSVYRRAARESNATNVFFSPVSIATAFAMLSLGTKGDTHTEILEGLDFNLTARTEAEIHEGFQHLLHTLNQPDNQLQLTTGNGLFVNETAKLVAKFLDDVKNLYHSEAFSVNFRDAEEAKKKINDYVKKGSQGKIVDLVDDLDQDTVFALVNYIFFKGKWEKPFEEEHTTERDFHVDEETTVKVPMMNRQGMFDLHYCDRLSSWVLLMDYVGNATALFILPDQGKLQHLEDQLSKGLLANTSRAPWEGRSANLHLPKLSISGTYDLKTLLGKLGITKVFSNGADLSGITEEVPLKLSKAVHKAVLTIDEKGTEATGATILEAIPMSIPPEVEYNRPFFFIIYDKSSQAPLFVGKVVNPTQK</sequence>
<dbReference type="FunFam" id="3.30.497.10:FF:000001">
    <property type="entry name" value="Serine protease inhibitor"/>
    <property type="match status" value="1"/>
</dbReference>
<dbReference type="RefSeq" id="XP_007447378.1">
    <property type="nucleotide sequence ID" value="XM_007447316.1"/>
</dbReference>
<dbReference type="InterPro" id="IPR023795">
    <property type="entry name" value="Serpin_CS"/>
</dbReference>
<reference evidence="12" key="1">
    <citation type="submission" date="2025-08" db="UniProtKB">
        <authorList>
            <consortium name="RefSeq"/>
        </authorList>
    </citation>
    <scope>IDENTIFICATION</scope>
</reference>
<dbReference type="GeneID" id="103082359"/>
<dbReference type="Gene3D" id="2.30.39.10">
    <property type="entry name" value="Alpha-1-antitrypsin, domain 1"/>
    <property type="match status" value="1"/>
</dbReference>
<keyword evidence="6" id="KW-0722">Serine protease inhibitor</keyword>
<dbReference type="InterPro" id="IPR042178">
    <property type="entry name" value="Serpin_sf_1"/>
</dbReference>
<dbReference type="Pfam" id="PF00079">
    <property type="entry name" value="Serpin"/>
    <property type="match status" value="1"/>
</dbReference>
<keyword evidence="5 9" id="KW-0732">Signal</keyword>
<dbReference type="Gene3D" id="2.10.310.10">
    <property type="entry name" value="Serpins superfamily"/>
    <property type="match status" value="1"/>
</dbReference>
<dbReference type="Gene3D" id="3.30.497.10">
    <property type="entry name" value="Antithrombin, subunit I, domain 2"/>
    <property type="match status" value="1"/>
</dbReference>
<dbReference type="KEGG" id="lve:103082359"/>
<dbReference type="GO" id="GO:0005615">
    <property type="term" value="C:extracellular space"/>
    <property type="evidence" value="ECO:0007669"/>
    <property type="project" value="InterPro"/>
</dbReference>